<name>A0A5B8YQW9_9FLAO</name>
<gene>
    <name evidence="2" type="ORF">FK178_14175</name>
</gene>
<dbReference type="PANTHER" id="PTHR12558:SF13">
    <property type="entry name" value="CELL DIVISION CYCLE PROTEIN 27 HOMOLOG"/>
    <property type="match status" value="1"/>
</dbReference>
<accession>A0A5B8YQW9</accession>
<dbReference type="Proteomes" id="UP000321954">
    <property type="component" value="Chromosome"/>
</dbReference>
<evidence type="ECO:0000313" key="3">
    <source>
        <dbReference type="Proteomes" id="UP000321954"/>
    </source>
</evidence>
<dbReference type="OrthoDB" id="9810596at2"/>
<dbReference type="KEGG" id="anp:FK178_14175"/>
<keyword evidence="1" id="KW-0802">TPR repeat</keyword>
<dbReference type="SUPFAM" id="SSF48452">
    <property type="entry name" value="TPR-like"/>
    <property type="match status" value="1"/>
</dbReference>
<feature type="repeat" description="TPR" evidence="1">
    <location>
        <begin position="210"/>
        <end position="243"/>
    </location>
</feature>
<feature type="repeat" description="TPR" evidence="1">
    <location>
        <begin position="279"/>
        <end position="312"/>
    </location>
</feature>
<dbReference type="Pfam" id="PF13181">
    <property type="entry name" value="TPR_8"/>
    <property type="match status" value="1"/>
</dbReference>
<organism evidence="2 3">
    <name type="scientific">Antarcticibacterium arcticum</name>
    <dbReference type="NCBI Taxonomy" id="2585771"/>
    <lineage>
        <taxon>Bacteria</taxon>
        <taxon>Pseudomonadati</taxon>
        <taxon>Bacteroidota</taxon>
        <taxon>Flavobacteriia</taxon>
        <taxon>Flavobacteriales</taxon>
        <taxon>Flavobacteriaceae</taxon>
        <taxon>Antarcticibacterium</taxon>
    </lineage>
</organism>
<dbReference type="SMART" id="SM00028">
    <property type="entry name" value="TPR"/>
    <property type="match status" value="7"/>
</dbReference>
<dbReference type="Gene3D" id="1.25.40.10">
    <property type="entry name" value="Tetratricopeptide repeat domain"/>
    <property type="match status" value="3"/>
</dbReference>
<dbReference type="PANTHER" id="PTHR12558">
    <property type="entry name" value="CELL DIVISION CYCLE 16,23,27"/>
    <property type="match status" value="1"/>
</dbReference>
<dbReference type="InterPro" id="IPR011990">
    <property type="entry name" value="TPR-like_helical_dom_sf"/>
</dbReference>
<protein>
    <submittedName>
        <fullName evidence="2">Tetratricopeptide repeat protein</fullName>
    </submittedName>
</protein>
<evidence type="ECO:0000256" key="1">
    <source>
        <dbReference type="PROSITE-ProRule" id="PRU00339"/>
    </source>
</evidence>
<dbReference type="AlphaFoldDB" id="A0A5B8YQW9"/>
<proteinExistence type="predicted"/>
<dbReference type="SUPFAM" id="SSF81901">
    <property type="entry name" value="HCP-like"/>
    <property type="match status" value="1"/>
</dbReference>
<dbReference type="Pfam" id="PF13176">
    <property type="entry name" value="TPR_7"/>
    <property type="match status" value="1"/>
</dbReference>
<dbReference type="InterPro" id="IPR019734">
    <property type="entry name" value="TPR_rpt"/>
</dbReference>
<reference evidence="2 3" key="1">
    <citation type="submission" date="2019-08" db="EMBL/GenBank/DDBJ databases">
        <title>Antarcticibacterium arcticum sp. nov., a bacterium isolated from marine sediment of the Canadian Beaufort Sea.</title>
        <authorList>
            <person name="Lee Y.M."/>
            <person name="Baek K."/>
            <person name="Lee D.-H."/>
            <person name="Shin S.C."/>
            <person name="Jin Y.K."/>
            <person name="Park Y."/>
        </authorList>
    </citation>
    <scope>NUCLEOTIDE SEQUENCE [LARGE SCALE GENOMIC DNA]</scope>
    <source>
        <strain evidence="2 3">PAMC 28998</strain>
    </source>
</reference>
<dbReference type="PROSITE" id="PS50005">
    <property type="entry name" value="TPR"/>
    <property type="match status" value="2"/>
</dbReference>
<dbReference type="Pfam" id="PF13414">
    <property type="entry name" value="TPR_11"/>
    <property type="match status" value="1"/>
</dbReference>
<keyword evidence="3" id="KW-1185">Reference proteome</keyword>
<sequence>MMLVVKAGAQTPALTFADSLYAVGNSAEAIKTLEEVSPKSPVVYSKLARYQSATGNLDAALTNYEILLNQEPGRVLTAMDYAATLIKKGRLESADSLYSLLSQSYPKNANFVFQQGVIRELQKDSSAIDYFKQVIHLDNTHREALYKLAKNELQRKQYNMAVFYSQMGLEHYPTNASLLSILAQTYMRQNRYHLAIPTFEEIIAQGQGNEFVHSRLGFAYYNEGFFEKAIENYKSALEFEDRNSDSHYNLGKLYALTGDLERSETHLLMAILIKKQPVDAEYLSLGLTYKLKKDHKRALEYLNKALEENPGNERALYEKAVAADNYFKDLQTKIDHYRAYLNKFEGKGNDDMIYLAKTRLSDLKKEQHLSK</sequence>
<evidence type="ECO:0000313" key="2">
    <source>
        <dbReference type="EMBL" id="QED39143.1"/>
    </source>
</evidence>
<dbReference type="EMBL" id="CP042476">
    <property type="protein sequence ID" value="QED39143.1"/>
    <property type="molecule type" value="Genomic_DNA"/>
</dbReference>